<comment type="subunit">
    <text evidence="5">Monomer.</text>
</comment>
<comment type="similarity">
    <text evidence="4">Belongs to the PrpD family.</text>
</comment>
<comment type="catalytic activity">
    <reaction evidence="11">
        <text>citrate = D-threo-isocitrate</text>
        <dbReference type="Rhea" id="RHEA:10336"/>
        <dbReference type="ChEBI" id="CHEBI:15562"/>
        <dbReference type="ChEBI" id="CHEBI:16947"/>
        <dbReference type="EC" id="4.2.1.3"/>
    </reaction>
</comment>
<evidence type="ECO:0000256" key="8">
    <source>
        <dbReference type="ARBA" id="ARBA00017240"/>
    </source>
</evidence>
<dbReference type="EC" id="4.2.1.3" evidence="6"/>
<dbReference type="GO" id="GO:0019541">
    <property type="term" value="P:propionate metabolic process"/>
    <property type="evidence" value="ECO:0007669"/>
    <property type="project" value="UniProtKB-ARBA"/>
</dbReference>
<dbReference type="GO" id="GO:0006099">
    <property type="term" value="P:tricarboxylic acid cycle"/>
    <property type="evidence" value="ECO:0007669"/>
    <property type="project" value="UniProtKB-KW"/>
</dbReference>
<name>A0A0F5MV11_9MYCO</name>
<dbReference type="InterPro" id="IPR005656">
    <property type="entry name" value="MmgE_PrpD"/>
</dbReference>
<dbReference type="GO" id="GO:0003994">
    <property type="term" value="F:aconitate hydratase activity"/>
    <property type="evidence" value="ECO:0007669"/>
    <property type="project" value="UniProtKB-EC"/>
</dbReference>
<dbReference type="RefSeq" id="WP_046190164.1">
    <property type="nucleotide sequence ID" value="NZ_JACKUJ010000046.1"/>
</dbReference>
<evidence type="ECO:0000256" key="13">
    <source>
        <dbReference type="ARBA" id="ARBA00081845"/>
    </source>
</evidence>
<comment type="function">
    <text evidence="12">Involved in the catabolism of short chain fatty acids (SCFA) via the tricarboxylic acid (TCA)(acetyl degradation route) and via the 2-methylcitrate cycle I (propionate degradation route). Catalyzes the dehydration of 2-methylcitrate (2-MC) to yield the cis isomer of 2-methyl-aconitate. Could also catalyze the dehydration of citrate and the hydration of cis-aconitate.</text>
</comment>
<keyword evidence="19" id="KW-1185">Reference proteome</keyword>
<proteinExistence type="inferred from homology"/>
<keyword evidence="10" id="KW-0456">Lyase</keyword>
<dbReference type="Proteomes" id="UP000034416">
    <property type="component" value="Unassembled WGS sequence"/>
</dbReference>
<sequence length="501" mass="54507">MQLHDVKTRRSADEFPREEHLAWKIAQVAADPVAVPEDTAAMVINRIIDNASVSAASVLRRPVTVARRQAQAHPSTPGAQVFGIEGSYSAEWAAWANGTAVRELDFHDTFLAAEYSHPGDNIPPLVAVAQQLGLSGDDLIRGLATAYEVQVDLVKGICLHEHKIDHVAHLGPSVAAGIGTMLKLDPEVIYQAVGQALHLTTATRQSRKGSISSWKAYAPAWAGKVGIEAVDRAMRGEGAPAPIWEGEDGVIAWMLSGKDHTYQVPLPGPGEAKRAILDTYTKEYSAEYQSQALIDLAKRLRERIGDLSQVATIVLHTSHHTHYVIGTGSNDPQKFDPDASRETLDHSLMYIFAVALEDGSWHHVRSYSPERAHRPETIALWRKISTVEDPEWTRRYHSIDPNEKAFGARAEVTLASGEVITDELAIADAHPLGARPFERKQYIGKFVELAEGVVSTAEQERFLAAAEGLAGLSGAELNGLNIVVAQSVLDQAPATPEGIFR</sequence>
<dbReference type="Pfam" id="PF19305">
    <property type="entry name" value="MmgE_PrpD_C"/>
    <property type="match status" value="1"/>
</dbReference>
<dbReference type="GO" id="GO:0047547">
    <property type="term" value="F:2-methylcitrate dehydratase activity"/>
    <property type="evidence" value="ECO:0007669"/>
    <property type="project" value="UniProtKB-EC"/>
</dbReference>
<dbReference type="PATRIC" id="fig|342002.3.peg.228"/>
<evidence type="ECO:0000313" key="17">
    <source>
        <dbReference type="EMBL" id="OQZ98126.1"/>
    </source>
</evidence>
<evidence type="ECO:0000256" key="6">
    <source>
        <dbReference type="ARBA" id="ARBA00012926"/>
    </source>
</evidence>
<dbReference type="EC" id="4.2.1.79" evidence="7"/>
<accession>A0A0F5MV11</accession>
<reference evidence="18" key="1">
    <citation type="submission" date="2015-04" db="EMBL/GenBank/DDBJ databases">
        <title>Genome sequence of Mycobacterium arupense GUC1.</title>
        <authorList>
            <person name="Greninger A.L."/>
            <person name="Cunningham G."/>
            <person name="Chiu C.Y."/>
            <person name="Miller S."/>
        </authorList>
    </citation>
    <scope>NUCLEOTIDE SEQUENCE [LARGE SCALE GENOMIC DNA]</scope>
    <source>
        <strain evidence="18">GUC1</strain>
    </source>
</reference>
<evidence type="ECO:0000256" key="11">
    <source>
        <dbReference type="ARBA" id="ARBA00023501"/>
    </source>
</evidence>
<dbReference type="FunFam" id="1.10.4100.10:FF:000003">
    <property type="entry name" value="2-methylcitrate dehydratase 1"/>
    <property type="match status" value="1"/>
</dbReference>
<reference evidence="17 19" key="3">
    <citation type="submission" date="2016-12" db="EMBL/GenBank/DDBJ databases">
        <title>The new phylogeny of genus Mycobacterium.</title>
        <authorList>
            <person name="Tortoli E."/>
            <person name="Trovato A."/>
            <person name="Cirillo D.M."/>
        </authorList>
    </citation>
    <scope>NUCLEOTIDE SEQUENCE [LARGE SCALE GENOMIC DNA]</scope>
    <source>
        <strain evidence="17 19">DSM 44942</strain>
    </source>
</reference>
<dbReference type="SUPFAM" id="SSF103378">
    <property type="entry name" value="2-methylcitrate dehydratase PrpD"/>
    <property type="match status" value="1"/>
</dbReference>
<dbReference type="STRING" id="342002.BST15_09245"/>
<gene>
    <name evidence="17" type="ORF">BST15_09245</name>
    <name evidence="16" type="ORF">WR43_13770</name>
</gene>
<dbReference type="InterPro" id="IPR042183">
    <property type="entry name" value="MmgE/PrpD_sf_1"/>
</dbReference>
<evidence type="ECO:0000256" key="1">
    <source>
        <dbReference type="ARBA" id="ARBA00000096"/>
    </source>
</evidence>
<evidence type="ECO:0000313" key="16">
    <source>
        <dbReference type="EMBL" id="KKB98600.1"/>
    </source>
</evidence>
<dbReference type="InterPro" id="IPR042188">
    <property type="entry name" value="MmgE/PrpD_sf_2"/>
</dbReference>
<comment type="catalytic activity">
    <reaction evidence="1">
        <text>(2S,3S)-2-methylcitrate = 2-methyl-cis-aconitate + H2O</text>
        <dbReference type="Rhea" id="RHEA:17725"/>
        <dbReference type="ChEBI" id="CHEBI:15377"/>
        <dbReference type="ChEBI" id="CHEBI:57872"/>
        <dbReference type="ChEBI" id="CHEBI:58853"/>
        <dbReference type="EC" id="4.2.1.79"/>
    </reaction>
</comment>
<dbReference type="OrthoDB" id="9797528at2"/>
<comment type="pathway">
    <text evidence="3">Organic acid metabolism; propanoate degradation.</text>
</comment>
<dbReference type="EMBL" id="MVHH01000014">
    <property type="protein sequence ID" value="OQZ98126.1"/>
    <property type="molecule type" value="Genomic_DNA"/>
</dbReference>
<evidence type="ECO:0000256" key="9">
    <source>
        <dbReference type="ARBA" id="ARBA00022532"/>
    </source>
</evidence>
<dbReference type="AlphaFoldDB" id="A0A0F5MV11"/>
<evidence type="ECO:0000256" key="10">
    <source>
        <dbReference type="ARBA" id="ARBA00023239"/>
    </source>
</evidence>
<feature type="domain" description="MmgE/PrpD C-terminal" evidence="15">
    <location>
        <begin position="284"/>
        <end position="467"/>
    </location>
</feature>
<comment type="pathway">
    <text evidence="2">Carbohydrate metabolism; tricarboxylic acid cycle; isocitrate from oxaloacetate: step 1/2.</text>
</comment>
<evidence type="ECO:0000256" key="7">
    <source>
        <dbReference type="ARBA" id="ARBA00013124"/>
    </source>
</evidence>
<evidence type="ECO:0000256" key="3">
    <source>
        <dbReference type="ARBA" id="ARBA00005026"/>
    </source>
</evidence>
<dbReference type="EMBL" id="LASW01000064">
    <property type="protein sequence ID" value="KKB98600.1"/>
    <property type="molecule type" value="Genomic_DNA"/>
</dbReference>
<evidence type="ECO:0000256" key="4">
    <source>
        <dbReference type="ARBA" id="ARBA00006174"/>
    </source>
</evidence>
<dbReference type="Gene3D" id="1.10.4100.10">
    <property type="entry name" value="2-methylcitrate dehydratase PrpD"/>
    <property type="match status" value="1"/>
</dbReference>
<evidence type="ECO:0000313" key="19">
    <source>
        <dbReference type="Proteomes" id="UP000192327"/>
    </source>
</evidence>
<dbReference type="Gene3D" id="3.30.1330.120">
    <property type="entry name" value="2-methylcitrate dehydratase PrpD"/>
    <property type="match status" value="1"/>
</dbReference>
<keyword evidence="9" id="KW-0816">Tricarboxylic acid cycle</keyword>
<evidence type="ECO:0000256" key="5">
    <source>
        <dbReference type="ARBA" id="ARBA00011245"/>
    </source>
</evidence>
<organism evidence="16 18">
    <name type="scientific">Mycolicibacter arupensis</name>
    <dbReference type="NCBI Taxonomy" id="342002"/>
    <lineage>
        <taxon>Bacteria</taxon>
        <taxon>Bacillati</taxon>
        <taxon>Actinomycetota</taxon>
        <taxon>Actinomycetes</taxon>
        <taxon>Mycobacteriales</taxon>
        <taxon>Mycobacteriaceae</taxon>
        <taxon>Mycolicibacter</taxon>
    </lineage>
</organism>
<evidence type="ECO:0000256" key="2">
    <source>
        <dbReference type="ARBA" id="ARBA00004751"/>
    </source>
</evidence>
<comment type="caution">
    <text evidence="16">The sequence shown here is derived from an EMBL/GenBank/DDBJ whole genome shotgun (WGS) entry which is preliminary data.</text>
</comment>
<dbReference type="InterPro" id="IPR045337">
    <property type="entry name" value="MmgE_PrpD_C"/>
</dbReference>
<dbReference type="InterPro" id="IPR053420">
    <property type="entry name" value="2-Methylcitrate_Dehydratase"/>
</dbReference>
<dbReference type="PANTHER" id="PTHR16943">
    <property type="entry name" value="2-METHYLCITRATE DEHYDRATASE-RELATED"/>
    <property type="match status" value="1"/>
</dbReference>
<dbReference type="InterPro" id="IPR036148">
    <property type="entry name" value="MmgE/PrpD_sf"/>
</dbReference>
<protein>
    <recommendedName>
        <fullName evidence="8">2-methylcitrate dehydratase</fullName>
        <ecNumber evidence="6">4.2.1.3</ecNumber>
        <ecNumber evidence="7">4.2.1.79</ecNumber>
    </recommendedName>
    <alternativeName>
        <fullName evidence="13">Aconitate hydratase</fullName>
    </alternativeName>
</protein>
<evidence type="ECO:0000259" key="14">
    <source>
        <dbReference type="Pfam" id="PF03972"/>
    </source>
</evidence>
<dbReference type="PANTHER" id="PTHR16943:SF8">
    <property type="entry name" value="2-METHYLCITRATE DEHYDRATASE"/>
    <property type="match status" value="1"/>
</dbReference>
<evidence type="ECO:0000259" key="15">
    <source>
        <dbReference type="Pfam" id="PF19305"/>
    </source>
</evidence>
<dbReference type="InterPro" id="IPR045336">
    <property type="entry name" value="MmgE_PrpD_N"/>
</dbReference>
<dbReference type="Proteomes" id="UP000192327">
    <property type="component" value="Unassembled WGS sequence"/>
</dbReference>
<evidence type="ECO:0000313" key="18">
    <source>
        <dbReference type="Proteomes" id="UP000034416"/>
    </source>
</evidence>
<feature type="domain" description="MmgE/PrpD N-terminal" evidence="14">
    <location>
        <begin position="19"/>
        <end position="262"/>
    </location>
</feature>
<dbReference type="Pfam" id="PF03972">
    <property type="entry name" value="MmgE_PrpD_N"/>
    <property type="match status" value="1"/>
</dbReference>
<dbReference type="FunFam" id="3.30.1330.120:FF:000004">
    <property type="entry name" value="2-methylcitrate dehydratase 2"/>
    <property type="match status" value="1"/>
</dbReference>
<dbReference type="NCBIfam" id="NF042438">
    <property type="entry name" value="PrpD_hiGCgrampos"/>
    <property type="match status" value="1"/>
</dbReference>
<evidence type="ECO:0000256" key="12">
    <source>
        <dbReference type="ARBA" id="ARBA00059809"/>
    </source>
</evidence>
<reference evidence="16" key="2">
    <citation type="submission" date="2015-04" db="EMBL/GenBank/DDBJ databases">
        <title>Genome sequence of Mycobacterium arupense strain GUC1.</title>
        <authorList>
            <person name="Greninger A.L."/>
            <person name="Cunningham G."/>
            <person name="Chiu C.Y."/>
            <person name="Miller S."/>
        </authorList>
    </citation>
    <scope>NUCLEOTIDE SEQUENCE</scope>
    <source>
        <strain evidence="16">GUC1</strain>
    </source>
</reference>